<dbReference type="InterPro" id="IPR000120">
    <property type="entry name" value="Amidase"/>
</dbReference>
<dbReference type="PANTHER" id="PTHR11895">
    <property type="entry name" value="TRANSAMIDASE"/>
    <property type="match status" value="1"/>
</dbReference>
<name>A0A5P2HAM6_9BURK</name>
<dbReference type="Proteomes" id="UP000322822">
    <property type="component" value="Chromosome 2"/>
</dbReference>
<feature type="domain" description="Amidase" evidence="1">
    <location>
        <begin position="26"/>
        <end position="453"/>
    </location>
</feature>
<dbReference type="PANTHER" id="PTHR11895:SF76">
    <property type="entry name" value="INDOLEACETAMIDE HYDROLASE"/>
    <property type="match status" value="1"/>
</dbReference>
<dbReference type="Gene3D" id="3.90.1300.10">
    <property type="entry name" value="Amidase signature (AS) domain"/>
    <property type="match status" value="1"/>
</dbReference>
<accession>A0A5P2HAM6</accession>
<dbReference type="InterPro" id="IPR023631">
    <property type="entry name" value="Amidase_dom"/>
</dbReference>
<evidence type="ECO:0000259" key="1">
    <source>
        <dbReference type="Pfam" id="PF01425"/>
    </source>
</evidence>
<dbReference type="SUPFAM" id="SSF75304">
    <property type="entry name" value="Amidase signature (AS) enzymes"/>
    <property type="match status" value="1"/>
</dbReference>
<dbReference type="AlphaFoldDB" id="A0A5P2HAM6"/>
<gene>
    <name evidence="2" type="ORF">FOB72_21435</name>
</gene>
<reference evidence="2 3" key="1">
    <citation type="submission" date="2019-09" db="EMBL/GenBank/DDBJ databases">
        <title>FDA dAtabase for Regulatory Grade micrObial Sequences (FDA-ARGOS): Supporting development and validation of Infectious Disease Dx tests.</title>
        <authorList>
            <person name="Sciortino C."/>
            <person name="Tallon L."/>
            <person name="Sadzewicz L."/>
            <person name="Vavikolanu K."/>
            <person name="Mehta A."/>
            <person name="Aluvathingal J."/>
            <person name="Nadendla S."/>
            <person name="Nandy P."/>
            <person name="Geyer C."/>
            <person name="Yan Y."/>
            <person name="Sichtig H."/>
        </authorList>
    </citation>
    <scope>NUCLEOTIDE SEQUENCE [LARGE SCALE GENOMIC DNA]</scope>
    <source>
        <strain evidence="2 3">FDAARGOS_664</strain>
    </source>
</reference>
<dbReference type="GO" id="GO:0003824">
    <property type="term" value="F:catalytic activity"/>
    <property type="evidence" value="ECO:0007669"/>
    <property type="project" value="InterPro"/>
</dbReference>
<dbReference type="OrthoDB" id="8576090at2"/>
<dbReference type="EMBL" id="CP044067">
    <property type="protein sequence ID" value="QET04664.1"/>
    <property type="molecule type" value="Genomic_DNA"/>
</dbReference>
<sequence length="508" mass="54406">MTAELAQLTAPDLRAMIVARDVSPVEVLQSCIRQIETFNPFINAVTATCFDRALDEARAAERAILEGKSVGILHGLPMGVKDLEETAGLLTTYGSSLYRGNIPARDNVLVGRLRAAGAVLVGKTNVPEFGAGANTRNPVWGATGNPFDPNLNAGGSSGGSAAALACDMLPICTGSDTGGSLRIPAAKCGVVGMRPSPGLVPSDRRQLGWSPLSVVGPMGRTVAETALQLAATVGLSDAEPLSYDADAQAFLDLQPVDLSTLRVGFTEDFGVCEVDTAVQATFRDKISRISGLFASCEPIDFATHPLGDVHRCFDIVRSQAFVAAMHDAYERDPDSIGPNARANYELGAAFTMADAAWAHSKQTRIFRAFQKLYSRYDVILTPTTPVSPFAWTHLYAESINGKTLPNYYRWLDLTYVVTLATNPSLSLPCGRDQRNLPFGLQVVAPFRRDLRLLEIASALESAFSRDPQLRRPHPDLANLTASIPPLRSIVTHPPLLESTDGSATISVV</sequence>
<dbReference type="RefSeq" id="WP_150374725.1">
    <property type="nucleotide sequence ID" value="NZ_CP044067.1"/>
</dbReference>
<evidence type="ECO:0000313" key="3">
    <source>
        <dbReference type="Proteomes" id="UP000322822"/>
    </source>
</evidence>
<dbReference type="Pfam" id="PF01425">
    <property type="entry name" value="Amidase"/>
    <property type="match status" value="1"/>
</dbReference>
<organism evidence="2 3">
    <name type="scientific">Cupriavidus pauculus</name>
    <dbReference type="NCBI Taxonomy" id="82633"/>
    <lineage>
        <taxon>Bacteria</taxon>
        <taxon>Pseudomonadati</taxon>
        <taxon>Pseudomonadota</taxon>
        <taxon>Betaproteobacteria</taxon>
        <taxon>Burkholderiales</taxon>
        <taxon>Burkholderiaceae</taxon>
        <taxon>Cupriavidus</taxon>
    </lineage>
</organism>
<protein>
    <submittedName>
        <fullName evidence="2">Amidase</fullName>
    </submittedName>
</protein>
<evidence type="ECO:0000313" key="2">
    <source>
        <dbReference type="EMBL" id="QET04664.1"/>
    </source>
</evidence>
<dbReference type="InterPro" id="IPR036928">
    <property type="entry name" value="AS_sf"/>
</dbReference>
<proteinExistence type="predicted"/>